<keyword evidence="5" id="KW-0689">Ribosomal protein</keyword>
<keyword evidence="4" id="KW-0694">RNA-binding</keyword>
<dbReference type="EMBL" id="BSUN01000001">
    <property type="protein sequence ID" value="GMA36238.1"/>
    <property type="molecule type" value="Genomic_DNA"/>
</dbReference>
<keyword evidence="2" id="KW-0699">rRNA-binding</keyword>
<keyword evidence="3" id="KW-0862">Zinc</keyword>
<keyword evidence="9" id="KW-1185">Reference proteome</keyword>
<evidence type="ECO:0000256" key="2">
    <source>
        <dbReference type="ARBA" id="ARBA00022730"/>
    </source>
</evidence>
<evidence type="ECO:0000256" key="5">
    <source>
        <dbReference type="ARBA" id="ARBA00022980"/>
    </source>
</evidence>
<evidence type="ECO:0000313" key="8">
    <source>
        <dbReference type="EMBL" id="GMA36238.1"/>
    </source>
</evidence>
<dbReference type="NCBIfam" id="NF005974">
    <property type="entry name" value="PRK08061.1"/>
    <property type="match status" value="1"/>
</dbReference>
<feature type="region of interest" description="Disordered" evidence="7">
    <location>
        <begin position="50"/>
        <end position="87"/>
    </location>
</feature>
<accession>A0ABQ6IGF7</accession>
<reference evidence="9" key="1">
    <citation type="journal article" date="2019" name="Int. J. Syst. Evol. Microbiol.">
        <title>The Global Catalogue of Microorganisms (GCM) 10K type strain sequencing project: providing services to taxonomists for standard genome sequencing and annotation.</title>
        <authorList>
            <consortium name="The Broad Institute Genomics Platform"/>
            <consortium name="The Broad Institute Genome Sequencing Center for Infectious Disease"/>
            <person name="Wu L."/>
            <person name="Ma J."/>
        </authorList>
    </citation>
    <scope>NUCLEOTIDE SEQUENCE [LARGE SCALE GENOMIC DNA]</scope>
    <source>
        <strain evidence="9">NBRC 112299</strain>
    </source>
</reference>
<dbReference type="Pfam" id="PF00253">
    <property type="entry name" value="Ribosomal_S14"/>
    <property type="match status" value="1"/>
</dbReference>
<feature type="compositionally biased region" description="Basic and acidic residues" evidence="7">
    <location>
        <begin position="50"/>
        <end position="60"/>
    </location>
</feature>
<organism evidence="8 9">
    <name type="scientific">Demequina litorisediminis</name>
    <dbReference type="NCBI Taxonomy" id="1849022"/>
    <lineage>
        <taxon>Bacteria</taxon>
        <taxon>Bacillati</taxon>
        <taxon>Actinomycetota</taxon>
        <taxon>Actinomycetes</taxon>
        <taxon>Micrococcales</taxon>
        <taxon>Demequinaceae</taxon>
        <taxon>Demequina</taxon>
    </lineage>
</organism>
<dbReference type="PROSITE" id="PS00527">
    <property type="entry name" value="RIBOSOMAL_S14"/>
    <property type="match status" value="1"/>
</dbReference>
<keyword evidence="6" id="KW-0687">Ribonucleoprotein</keyword>
<sequence>MAKTALKNKAAGKQKFAVRAYTRCQKCGRPHSVYRKFGLCRVCFREMAHAGEPSRHHQEQLVKPLRHRSAEISGNHGEEEFNTHDDD</sequence>
<comment type="caution">
    <text evidence="8">The sequence shown here is derived from an EMBL/GenBank/DDBJ whole genome shotgun (WGS) entry which is preliminary data.</text>
</comment>
<name>A0ABQ6IGF7_9MICO</name>
<evidence type="ECO:0000256" key="7">
    <source>
        <dbReference type="SAM" id="MobiDB-lite"/>
    </source>
</evidence>
<dbReference type="Proteomes" id="UP001157125">
    <property type="component" value="Unassembled WGS sequence"/>
</dbReference>
<feature type="compositionally biased region" description="Basic and acidic residues" evidence="7">
    <location>
        <begin position="76"/>
        <end position="87"/>
    </location>
</feature>
<keyword evidence="1" id="KW-0479">Metal-binding</keyword>
<gene>
    <name evidence="8" type="ORF">GCM10025876_24420</name>
</gene>
<evidence type="ECO:0008006" key="10">
    <source>
        <dbReference type="Google" id="ProtNLM"/>
    </source>
</evidence>
<dbReference type="InterPro" id="IPR001209">
    <property type="entry name" value="Ribosomal_uS14"/>
</dbReference>
<dbReference type="InterPro" id="IPR043140">
    <property type="entry name" value="Ribosomal_uS14_sf"/>
</dbReference>
<dbReference type="Gene3D" id="4.10.830.10">
    <property type="entry name" value="30s Ribosomal Protein S14, Chain N"/>
    <property type="match status" value="1"/>
</dbReference>
<proteinExistence type="predicted"/>
<evidence type="ECO:0000256" key="6">
    <source>
        <dbReference type="ARBA" id="ARBA00023274"/>
    </source>
</evidence>
<evidence type="ECO:0000256" key="3">
    <source>
        <dbReference type="ARBA" id="ARBA00022833"/>
    </source>
</evidence>
<evidence type="ECO:0000313" key="9">
    <source>
        <dbReference type="Proteomes" id="UP001157125"/>
    </source>
</evidence>
<dbReference type="SUPFAM" id="SSF57716">
    <property type="entry name" value="Glucocorticoid receptor-like (DNA-binding domain)"/>
    <property type="match status" value="1"/>
</dbReference>
<protein>
    <recommendedName>
        <fullName evidence="10">30S ribosomal protein S14 type Z</fullName>
    </recommendedName>
</protein>
<dbReference type="InterPro" id="IPR018271">
    <property type="entry name" value="Ribosomal_uS14_CS"/>
</dbReference>
<dbReference type="InterPro" id="IPR023053">
    <property type="entry name" value="Ribosomal_uS14_bact"/>
</dbReference>
<evidence type="ECO:0000256" key="4">
    <source>
        <dbReference type="ARBA" id="ARBA00022884"/>
    </source>
</evidence>
<evidence type="ECO:0000256" key="1">
    <source>
        <dbReference type="ARBA" id="ARBA00022723"/>
    </source>
</evidence>